<dbReference type="RefSeq" id="WP_155152270.1">
    <property type="nucleotide sequence ID" value="NZ_JACOPQ010000015.1"/>
</dbReference>
<organism evidence="2 3">
    <name type="scientific">Lawsonibacter faecis</name>
    <dbReference type="NCBI Taxonomy" id="2763052"/>
    <lineage>
        <taxon>Bacteria</taxon>
        <taxon>Bacillati</taxon>
        <taxon>Bacillota</taxon>
        <taxon>Clostridia</taxon>
        <taxon>Eubacteriales</taxon>
        <taxon>Oscillospiraceae</taxon>
        <taxon>Lawsonibacter</taxon>
    </lineage>
</organism>
<dbReference type="Proteomes" id="UP000607645">
    <property type="component" value="Unassembled WGS sequence"/>
</dbReference>
<feature type="transmembrane region" description="Helical" evidence="1">
    <location>
        <begin position="107"/>
        <end position="124"/>
    </location>
</feature>
<dbReference type="AlphaFoldDB" id="A0A8J6JF79"/>
<comment type="caution">
    <text evidence="2">The sequence shown here is derived from an EMBL/GenBank/DDBJ whole genome shotgun (WGS) entry which is preliminary data.</text>
</comment>
<accession>A0A8J6JF79</accession>
<feature type="transmembrane region" description="Helical" evidence="1">
    <location>
        <begin position="14"/>
        <end position="35"/>
    </location>
</feature>
<dbReference type="InterPro" id="IPR021215">
    <property type="entry name" value="DUF2752"/>
</dbReference>
<evidence type="ECO:0000313" key="3">
    <source>
        <dbReference type="Proteomes" id="UP000607645"/>
    </source>
</evidence>
<proteinExistence type="predicted"/>
<sequence>MTSKARALRLIRRAGLILGIGLAYAFFVLLTGLAVPCPFHAVTGLQCPGCGITRMCLALLRLNFAAAWASNPGLLVLLPLLAALFLKMAAGYVKSGRKTPTKAESTAIWVLVGVLLAYGVVRNLI</sequence>
<name>A0A8J6JF79_9FIRM</name>
<protein>
    <submittedName>
        <fullName evidence="2">DUF2752 domain-containing protein</fullName>
    </submittedName>
</protein>
<keyword evidence="1" id="KW-1133">Transmembrane helix</keyword>
<keyword evidence="3" id="KW-1185">Reference proteome</keyword>
<dbReference type="EMBL" id="JACOPQ010000015">
    <property type="protein sequence ID" value="MBC5738466.1"/>
    <property type="molecule type" value="Genomic_DNA"/>
</dbReference>
<keyword evidence="1" id="KW-0812">Transmembrane</keyword>
<evidence type="ECO:0000256" key="1">
    <source>
        <dbReference type="SAM" id="Phobius"/>
    </source>
</evidence>
<gene>
    <name evidence="2" type="ORF">H8S62_15750</name>
</gene>
<feature type="transmembrane region" description="Helical" evidence="1">
    <location>
        <begin position="65"/>
        <end position="86"/>
    </location>
</feature>
<evidence type="ECO:0000313" key="2">
    <source>
        <dbReference type="EMBL" id="MBC5738466.1"/>
    </source>
</evidence>
<reference evidence="2" key="1">
    <citation type="submission" date="2020-08" db="EMBL/GenBank/DDBJ databases">
        <title>Genome public.</title>
        <authorList>
            <person name="Liu C."/>
            <person name="Sun Q."/>
        </authorList>
    </citation>
    <scope>NUCLEOTIDE SEQUENCE</scope>
    <source>
        <strain evidence="2">NSJ-52</strain>
    </source>
</reference>
<keyword evidence="1" id="KW-0472">Membrane</keyword>
<dbReference type="Pfam" id="PF10825">
    <property type="entry name" value="DUF2752"/>
    <property type="match status" value="1"/>
</dbReference>